<sequence>MEYPPSSSAQLTNLNQIPMANEGTFQHLIQKLHEISEETLNDSAQVKHVKNQLKNCRLRQPLFSVLGDIKNRTVLNVAPTLDDQPEDPQLVRLDNMLVAEGVSGPEKGNAVMPDASGGDQADYRQKLAQIRQKYHSEMSKYEDACEQFTNHVVQLLKEQCHIRPILKTEMDKMVNIIQKKFSQIQVQLKQSTCENVMVLRSRFLDARRKRRNFSKQATEILNEYFYSNLANPYPPEEAKEELARQCQITVSQVSNWFGNKRIRYKKNIAKAQEEANMYAARRASAASISNQYAMPPGLPYNMLPGPDMHHMPPFDLSAAYNPQMPYGPTSQRSDQSPS</sequence>
<name>A0AC34R2R6_9BILA</name>
<organism evidence="1 2">
    <name type="scientific">Panagrolaimus sp. JU765</name>
    <dbReference type="NCBI Taxonomy" id="591449"/>
    <lineage>
        <taxon>Eukaryota</taxon>
        <taxon>Metazoa</taxon>
        <taxon>Ecdysozoa</taxon>
        <taxon>Nematoda</taxon>
        <taxon>Chromadorea</taxon>
        <taxon>Rhabditida</taxon>
        <taxon>Tylenchina</taxon>
        <taxon>Panagrolaimomorpha</taxon>
        <taxon>Panagrolaimoidea</taxon>
        <taxon>Panagrolaimidae</taxon>
        <taxon>Panagrolaimus</taxon>
    </lineage>
</organism>
<protein>
    <submittedName>
        <fullName evidence="2">Uncharacterized protein</fullName>
    </submittedName>
</protein>
<reference evidence="2" key="1">
    <citation type="submission" date="2022-11" db="UniProtKB">
        <authorList>
            <consortium name="WormBaseParasite"/>
        </authorList>
    </citation>
    <scope>IDENTIFICATION</scope>
</reference>
<evidence type="ECO:0000313" key="2">
    <source>
        <dbReference type="WBParaSite" id="JU765_v2.g2865.t1"/>
    </source>
</evidence>
<proteinExistence type="predicted"/>
<dbReference type="Proteomes" id="UP000887576">
    <property type="component" value="Unplaced"/>
</dbReference>
<dbReference type="WBParaSite" id="JU765_v2.g2865.t1">
    <property type="protein sequence ID" value="JU765_v2.g2865.t1"/>
    <property type="gene ID" value="JU765_v2.g2865"/>
</dbReference>
<accession>A0AC34R2R6</accession>
<evidence type="ECO:0000313" key="1">
    <source>
        <dbReference type="Proteomes" id="UP000887576"/>
    </source>
</evidence>